<evidence type="ECO:0000313" key="8">
    <source>
        <dbReference type="Proteomes" id="UP000199063"/>
    </source>
</evidence>
<dbReference type="STRING" id="1196353.SAMN05444921_109149"/>
<comment type="subcellular location">
    <subcellularLocation>
        <location evidence="1">Cell membrane</location>
        <topology evidence="1">Multi-pass membrane protein</topology>
    </subcellularLocation>
</comment>
<gene>
    <name evidence="7" type="ORF">SAMN05444921_109149</name>
</gene>
<dbReference type="InterPro" id="IPR010343">
    <property type="entry name" value="ArAE_1"/>
</dbReference>
<evidence type="ECO:0000256" key="1">
    <source>
        <dbReference type="ARBA" id="ARBA00004651"/>
    </source>
</evidence>
<evidence type="ECO:0000256" key="2">
    <source>
        <dbReference type="ARBA" id="ARBA00022475"/>
    </source>
</evidence>
<reference evidence="8" key="1">
    <citation type="submission" date="2016-10" db="EMBL/GenBank/DDBJ databases">
        <authorList>
            <person name="Varghese N."/>
            <person name="Submissions S."/>
        </authorList>
    </citation>
    <scope>NUCLEOTIDE SEQUENCE [LARGE SCALE GENOMIC DNA]</scope>
    <source>
        <strain evidence="8">CGMCC 4.7042</strain>
    </source>
</reference>
<evidence type="ECO:0000256" key="6">
    <source>
        <dbReference type="SAM" id="Phobius"/>
    </source>
</evidence>
<feature type="transmembrane region" description="Helical" evidence="6">
    <location>
        <begin position="60"/>
        <end position="77"/>
    </location>
</feature>
<dbReference type="EMBL" id="FNHI01000009">
    <property type="protein sequence ID" value="SDM51952.1"/>
    <property type="molecule type" value="Genomic_DNA"/>
</dbReference>
<dbReference type="RefSeq" id="WP_244291985.1">
    <property type="nucleotide sequence ID" value="NZ_FNHI01000009.1"/>
</dbReference>
<protein>
    <submittedName>
        <fullName evidence="7">Aromatic acid exporter family member 1</fullName>
    </submittedName>
</protein>
<evidence type="ECO:0000256" key="5">
    <source>
        <dbReference type="ARBA" id="ARBA00023136"/>
    </source>
</evidence>
<keyword evidence="3 6" id="KW-0812">Transmembrane</keyword>
<feature type="transmembrane region" description="Helical" evidence="6">
    <location>
        <begin position="84"/>
        <end position="112"/>
    </location>
</feature>
<keyword evidence="2" id="KW-1003">Cell membrane</keyword>
<organism evidence="7 8">
    <name type="scientific">Streptomyces wuyuanensis</name>
    <dbReference type="NCBI Taxonomy" id="1196353"/>
    <lineage>
        <taxon>Bacteria</taxon>
        <taxon>Bacillati</taxon>
        <taxon>Actinomycetota</taxon>
        <taxon>Actinomycetes</taxon>
        <taxon>Kitasatosporales</taxon>
        <taxon>Streptomycetaceae</taxon>
        <taxon>Streptomyces</taxon>
    </lineage>
</organism>
<keyword evidence="4 6" id="KW-1133">Transmembrane helix</keyword>
<keyword evidence="8" id="KW-1185">Reference proteome</keyword>
<evidence type="ECO:0000256" key="3">
    <source>
        <dbReference type="ARBA" id="ARBA00022692"/>
    </source>
</evidence>
<sequence length="381" mass="40705">MQWWSRLRWEAAAIRRSALRAVRGPGSERNTLVQSLKAAAAAVLAWAVTGWWWGAPMALMAPWAAVALVQSTVYRSLVSAVQQVAVIGFGAVLAAGAAAATGNTTVAMALVLPVTVLLGNWTRFGTQGLYAPTTALFVLAYGSTSFADVAHRLLETLIGALIGIGVNALVLPPVHLKDVRAHLDRLPRETAELLRAMASGMEHGYERADAERWYDRARSLHATIAALHEARGWTRESYRFNPGRRLRRRGPALPPSERDSAWERATHHLMSLTRLLADAAGGSPSLRPPHSDALEPLGEVLRRAAEVCVPEPVPVTVPAPGPGGTGTQERRADALPDAWGAHGRLKALVTSEDPETATSLGGVVAETQQLLYALEPGGTPS</sequence>
<dbReference type="GeneID" id="40830385"/>
<dbReference type="Pfam" id="PF06081">
    <property type="entry name" value="ArAE_1"/>
    <property type="match status" value="1"/>
</dbReference>
<feature type="transmembrane region" description="Helical" evidence="6">
    <location>
        <begin position="153"/>
        <end position="171"/>
    </location>
</feature>
<name>A0A1G9TWB5_9ACTN</name>
<evidence type="ECO:0000256" key="4">
    <source>
        <dbReference type="ARBA" id="ARBA00022989"/>
    </source>
</evidence>
<dbReference type="AlphaFoldDB" id="A0A1G9TWB5"/>
<evidence type="ECO:0000313" key="7">
    <source>
        <dbReference type="EMBL" id="SDM51952.1"/>
    </source>
</evidence>
<dbReference type="GO" id="GO:0005886">
    <property type="term" value="C:plasma membrane"/>
    <property type="evidence" value="ECO:0007669"/>
    <property type="project" value="UniProtKB-SubCell"/>
</dbReference>
<accession>A0A1G9TWB5</accession>
<keyword evidence="5 6" id="KW-0472">Membrane</keyword>
<feature type="transmembrane region" description="Helical" evidence="6">
    <location>
        <begin position="124"/>
        <end position="141"/>
    </location>
</feature>
<dbReference type="Proteomes" id="UP000199063">
    <property type="component" value="Unassembled WGS sequence"/>
</dbReference>
<proteinExistence type="predicted"/>